<dbReference type="KEGG" id="gps:C427_3426"/>
<dbReference type="EMBL" id="CP003837">
    <property type="protein sequence ID" value="AGH45535.1"/>
    <property type="molecule type" value="Genomic_DNA"/>
</dbReference>
<evidence type="ECO:0000313" key="2">
    <source>
        <dbReference type="EMBL" id="AGH45535.1"/>
    </source>
</evidence>
<proteinExistence type="predicted"/>
<dbReference type="Pfam" id="PF19577">
    <property type="entry name" value="DcaP"/>
    <property type="match status" value="1"/>
</dbReference>
<sequence length="372" mass="41056">MNNFIKKTAVLGFLLMGTSFITTVANAEALELDFKNGDKMKFGGYLKVDARYVNGNLNYQDYWIGNNPGAVETSKLGLNVKESRFNISYIHNDWTGFIEMDFYGGGGNEIISNSVNPRLRHAFVKNENWLIGQTWSTFMPLAALVESLDFGGPMVAEGFIRQVQIRYTVGNWQFAIENAQTFGDTDGNGGSGNVGVTGANNDPDSNIPDIVARYNFKGDWGQASVAGLLRKVDQGGIDATATAFSLSGKINAVGKDDIRFQLTLGESGRYAGVTLATDIVVDPVSGETKAEKTTAWYVGYRRMWSDEYRSTIFYGNGETDILRHDRSHYAVNLIRQYTPNMIIGVELGKYVVDDQGLDLDSSYLQTSVKFTL</sequence>
<evidence type="ECO:0000313" key="3">
    <source>
        <dbReference type="Proteomes" id="UP000011864"/>
    </source>
</evidence>
<reference evidence="2 3" key="1">
    <citation type="journal article" date="2013" name="Genome Announc.">
        <title>Complete Genome Sequence of Glaciecola psychrophila Strain 170T.</title>
        <authorList>
            <person name="Yin J."/>
            <person name="Chen J."/>
            <person name="Liu G."/>
            <person name="Yu Y."/>
            <person name="Song L."/>
            <person name="Wang X."/>
            <person name="Qu X."/>
        </authorList>
    </citation>
    <scope>NUCLEOTIDE SEQUENCE [LARGE SCALE GENOMIC DNA]</scope>
    <source>
        <strain evidence="2 3">170</strain>
    </source>
</reference>
<dbReference type="RefSeq" id="WP_007638915.1">
    <property type="nucleotide sequence ID" value="NC_020514.1"/>
</dbReference>
<dbReference type="HOGENOM" id="CLU_038666_0_0_6"/>
<dbReference type="InterPro" id="IPR045748">
    <property type="entry name" value="DcaP"/>
</dbReference>
<dbReference type="PATRIC" id="fig|1129794.4.peg.3404"/>
<dbReference type="OrthoDB" id="190887at2"/>
<dbReference type="STRING" id="1129794.C427_3426"/>
<keyword evidence="3" id="KW-1185">Reference proteome</keyword>
<protein>
    <recommendedName>
        <fullName evidence="4">Porin</fullName>
    </recommendedName>
</protein>
<evidence type="ECO:0000256" key="1">
    <source>
        <dbReference type="SAM" id="SignalP"/>
    </source>
</evidence>
<organism evidence="2 3">
    <name type="scientific">Paraglaciecola psychrophila 170</name>
    <dbReference type="NCBI Taxonomy" id="1129794"/>
    <lineage>
        <taxon>Bacteria</taxon>
        <taxon>Pseudomonadati</taxon>
        <taxon>Pseudomonadota</taxon>
        <taxon>Gammaproteobacteria</taxon>
        <taxon>Alteromonadales</taxon>
        <taxon>Alteromonadaceae</taxon>
        <taxon>Paraglaciecola</taxon>
    </lineage>
</organism>
<dbReference type="SUPFAM" id="SSF56935">
    <property type="entry name" value="Porins"/>
    <property type="match status" value="1"/>
</dbReference>
<feature type="signal peptide" evidence="1">
    <location>
        <begin position="1"/>
        <end position="27"/>
    </location>
</feature>
<feature type="chain" id="PRO_5003901074" description="Porin" evidence="1">
    <location>
        <begin position="28"/>
        <end position="372"/>
    </location>
</feature>
<gene>
    <name evidence="2" type="ORF">C427_3426</name>
</gene>
<name>K6ZQH5_9ALTE</name>
<accession>K6ZQH5</accession>
<dbReference type="eggNOG" id="COG3203">
    <property type="taxonomic scope" value="Bacteria"/>
</dbReference>
<evidence type="ECO:0008006" key="4">
    <source>
        <dbReference type="Google" id="ProtNLM"/>
    </source>
</evidence>
<dbReference type="Proteomes" id="UP000011864">
    <property type="component" value="Chromosome"/>
</dbReference>
<keyword evidence="1" id="KW-0732">Signal</keyword>
<dbReference type="AlphaFoldDB" id="K6ZQH5"/>